<dbReference type="PANTHER" id="PTHR37017:SF11">
    <property type="entry name" value="ESTERASE_LIPASE_THIOESTERASE DOMAIN-CONTAINING PROTEIN"/>
    <property type="match status" value="1"/>
</dbReference>
<dbReference type="Gene3D" id="3.40.50.1820">
    <property type="entry name" value="alpha/beta hydrolase"/>
    <property type="match status" value="1"/>
</dbReference>
<dbReference type="Pfam" id="PF12697">
    <property type="entry name" value="Abhydrolase_6"/>
    <property type="match status" value="1"/>
</dbReference>
<dbReference type="InterPro" id="IPR052897">
    <property type="entry name" value="Sec-Metab_Biosynth_Hydrolase"/>
</dbReference>
<organism evidence="3 4">
    <name type="scientific">Streptomyces lydicamycinicus</name>
    <dbReference type="NCBI Taxonomy" id="1546107"/>
    <lineage>
        <taxon>Bacteria</taxon>
        <taxon>Bacillati</taxon>
        <taxon>Actinomycetota</taxon>
        <taxon>Actinomycetes</taxon>
        <taxon>Kitasatosporales</taxon>
        <taxon>Streptomycetaceae</taxon>
        <taxon>Streptomyces</taxon>
    </lineage>
</organism>
<evidence type="ECO:0000256" key="1">
    <source>
        <dbReference type="SAM" id="MobiDB-lite"/>
    </source>
</evidence>
<evidence type="ECO:0000259" key="2">
    <source>
        <dbReference type="Pfam" id="PF12697"/>
    </source>
</evidence>
<evidence type="ECO:0000313" key="4">
    <source>
        <dbReference type="Proteomes" id="UP000048965"/>
    </source>
</evidence>
<evidence type="ECO:0000313" key="3">
    <source>
        <dbReference type="EMBL" id="GAO10918.1"/>
    </source>
</evidence>
<gene>
    <name evidence="3" type="ORF">TPA0598_07_06420</name>
</gene>
<protein>
    <submittedName>
        <fullName evidence="3">Putative methylesterase</fullName>
    </submittedName>
</protein>
<reference evidence="3 4" key="2">
    <citation type="journal article" date="2015" name="Stand. Genomic Sci.">
        <title>Draft genome sequence of marine-derived Streptomyces sp. TP-A0598, a producer of anti-MRSA antibiotic lydicamycins.</title>
        <authorList>
            <person name="Komaki H."/>
            <person name="Ichikawa N."/>
            <person name="Hosoyama A."/>
            <person name="Fujita N."/>
            <person name="Igarashi Y."/>
        </authorList>
    </citation>
    <scope>NUCLEOTIDE SEQUENCE [LARGE SCALE GENOMIC DNA]</scope>
    <source>
        <strain evidence="3 4">NBRC 110027</strain>
    </source>
</reference>
<dbReference type="SUPFAM" id="SSF53474">
    <property type="entry name" value="alpha/beta-Hydrolases"/>
    <property type="match status" value="1"/>
</dbReference>
<comment type="caution">
    <text evidence="3">The sequence shown here is derived from an EMBL/GenBank/DDBJ whole genome shotgun (WGS) entry which is preliminary data.</text>
</comment>
<dbReference type="Proteomes" id="UP000048965">
    <property type="component" value="Unassembled WGS sequence"/>
</dbReference>
<reference evidence="4" key="1">
    <citation type="submission" date="2014-09" db="EMBL/GenBank/DDBJ databases">
        <title>Whole genome shotgun sequence of Streptomyces sp. NBRC 110027.</title>
        <authorList>
            <person name="Komaki H."/>
            <person name="Ichikawa N."/>
            <person name="Katano-Makiyama Y."/>
            <person name="Hosoyama A."/>
            <person name="Hashimoto M."/>
            <person name="Uohara A."/>
            <person name="Kitahashi Y."/>
            <person name="Ohji S."/>
            <person name="Kimura A."/>
            <person name="Yamazoe A."/>
            <person name="Igarashi Y."/>
            <person name="Fujita N."/>
        </authorList>
    </citation>
    <scope>NUCLEOTIDE SEQUENCE [LARGE SCALE GENOMIC DNA]</scope>
    <source>
        <strain evidence="4">NBRC 110027</strain>
    </source>
</reference>
<accession>A0A0P4RBJ1</accession>
<proteinExistence type="predicted"/>
<keyword evidence="4" id="KW-1185">Reference proteome</keyword>
<feature type="domain" description="AB hydrolase-1" evidence="2">
    <location>
        <begin position="95"/>
        <end position="364"/>
    </location>
</feature>
<dbReference type="AlphaFoldDB" id="A0A0P4RBJ1"/>
<dbReference type="PANTHER" id="PTHR37017">
    <property type="entry name" value="AB HYDROLASE-1 DOMAIN-CONTAINING PROTEIN-RELATED"/>
    <property type="match status" value="1"/>
</dbReference>
<feature type="region of interest" description="Disordered" evidence="1">
    <location>
        <begin position="1"/>
        <end position="28"/>
    </location>
</feature>
<dbReference type="InterPro" id="IPR029058">
    <property type="entry name" value="AB_hydrolase_fold"/>
</dbReference>
<dbReference type="EMBL" id="BBNO01000007">
    <property type="protein sequence ID" value="GAO10918.1"/>
    <property type="molecule type" value="Genomic_DNA"/>
</dbReference>
<dbReference type="InterPro" id="IPR000073">
    <property type="entry name" value="AB_hydrolase_1"/>
</dbReference>
<name>A0A0P4RBJ1_9ACTN</name>
<sequence length="381" mass="40705">MEEAEELKTSSADDLPLSRVNPRIPGNRPRAALETPRLVVWRLPRAKCPCGADGAQDDGPFLGREAACGAGKWCGVCGRTLGGKKVSKNKMQPTFVLVHGAFSNSFCFAPLQAELGLLGHRSVAVDLPGHGFGATYSRAYQAPQDLEGLAAVPGAIKGVTLADNVAHLIGVLERAKENGPVILVSHSRGGITATAAANARPDLIDRIVYVSAWCPVDLDVNDYYAEPEMATVDAGSLAMALAGNPAELGLLRINFRTADPAALAAFKEVLLTDGTDEEFLTFLNTFQPDENLDVGTSADRAQAATWGRIPKTFVRLAEDATLPLALQDRLIREGDALTPDNPYDVRTLEGSHLKWLIDPAPAARVLGELAEPWRAGDERQV</sequence>
<dbReference type="GO" id="GO:0003824">
    <property type="term" value="F:catalytic activity"/>
    <property type="evidence" value="ECO:0007669"/>
    <property type="project" value="UniProtKB-ARBA"/>
</dbReference>